<protein>
    <submittedName>
        <fullName evidence="2">Uncharacterized protein</fullName>
    </submittedName>
</protein>
<proteinExistence type="predicted"/>
<reference evidence="2 3" key="1">
    <citation type="submission" date="2013-08" db="EMBL/GenBank/DDBJ databases">
        <title>The genome sequence of Skermanella stibiiresistens.</title>
        <authorList>
            <person name="Zhu W."/>
            <person name="Wang G."/>
        </authorList>
    </citation>
    <scope>NUCLEOTIDE SEQUENCE [LARGE SCALE GENOMIC DNA]</scope>
    <source>
        <strain evidence="2 3">SB22</strain>
    </source>
</reference>
<sequence>MAREGLEKAKSKKPGEAAELIEEAKRLDHHAIADIAPESEDADRDDPEAAAPTSVQPKFSGFQG</sequence>
<keyword evidence="3" id="KW-1185">Reference proteome</keyword>
<gene>
    <name evidence="2" type="ORF">N825_29400</name>
</gene>
<feature type="region of interest" description="Disordered" evidence="1">
    <location>
        <begin position="25"/>
        <end position="64"/>
    </location>
</feature>
<dbReference type="RefSeq" id="WP_037461167.1">
    <property type="nucleotide sequence ID" value="NZ_AVFL01000050.1"/>
</dbReference>
<comment type="caution">
    <text evidence="2">The sequence shown here is derived from an EMBL/GenBank/DDBJ whole genome shotgun (WGS) entry which is preliminary data.</text>
</comment>
<dbReference type="EMBL" id="AVFL01000050">
    <property type="protein sequence ID" value="EWY36173.1"/>
    <property type="molecule type" value="Genomic_DNA"/>
</dbReference>
<dbReference type="STRING" id="1385369.N825_29400"/>
<feature type="compositionally biased region" description="Acidic residues" evidence="1">
    <location>
        <begin position="37"/>
        <end position="48"/>
    </location>
</feature>
<name>W9GXH7_9PROT</name>
<dbReference type="Proteomes" id="UP000019486">
    <property type="component" value="Unassembled WGS sequence"/>
</dbReference>
<accession>W9GXH7</accession>
<dbReference type="AlphaFoldDB" id="W9GXH7"/>
<organism evidence="2 3">
    <name type="scientific">Skermanella stibiiresistens SB22</name>
    <dbReference type="NCBI Taxonomy" id="1385369"/>
    <lineage>
        <taxon>Bacteria</taxon>
        <taxon>Pseudomonadati</taxon>
        <taxon>Pseudomonadota</taxon>
        <taxon>Alphaproteobacteria</taxon>
        <taxon>Rhodospirillales</taxon>
        <taxon>Azospirillaceae</taxon>
        <taxon>Skermanella</taxon>
    </lineage>
</organism>
<evidence type="ECO:0000313" key="2">
    <source>
        <dbReference type="EMBL" id="EWY36173.1"/>
    </source>
</evidence>
<evidence type="ECO:0000256" key="1">
    <source>
        <dbReference type="SAM" id="MobiDB-lite"/>
    </source>
</evidence>
<evidence type="ECO:0000313" key="3">
    <source>
        <dbReference type="Proteomes" id="UP000019486"/>
    </source>
</evidence>